<keyword evidence="5" id="KW-0560">Oxidoreductase</keyword>
<dbReference type="SMART" id="SM00829">
    <property type="entry name" value="PKS_ER"/>
    <property type="match status" value="1"/>
</dbReference>
<evidence type="ECO:0000256" key="4">
    <source>
        <dbReference type="ARBA" id="ARBA00022833"/>
    </source>
</evidence>
<gene>
    <name evidence="8" type="ORF">SAMN05428998_11888</name>
</gene>
<dbReference type="Pfam" id="PF00107">
    <property type="entry name" value="ADH_zinc_N"/>
    <property type="match status" value="1"/>
</dbReference>
<organism evidence="8 9">
    <name type="scientific">Tistlia consotensis USBA 355</name>
    <dbReference type="NCBI Taxonomy" id="560819"/>
    <lineage>
        <taxon>Bacteria</taxon>
        <taxon>Pseudomonadati</taxon>
        <taxon>Pseudomonadota</taxon>
        <taxon>Alphaproteobacteria</taxon>
        <taxon>Rhodospirillales</taxon>
        <taxon>Rhodovibrionaceae</taxon>
        <taxon>Tistlia</taxon>
    </lineage>
</organism>
<dbReference type="InterPro" id="IPR036291">
    <property type="entry name" value="NAD(P)-bd_dom_sf"/>
</dbReference>
<protein>
    <submittedName>
        <fullName evidence="8">L-idonate 5-dehydrogenase</fullName>
    </submittedName>
</protein>
<proteinExistence type="inferred from homology"/>
<dbReference type="SUPFAM" id="SSF50129">
    <property type="entry name" value="GroES-like"/>
    <property type="match status" value="1"/>
</dbReference>
<dbReference type="Proteomes" id="UP000192917">
    <property type="component" value="Unassembled WGS sequence"/>
</dbReference>
<dbReference type="InterPro" id="IPR002328">
    <property type="entry name" value="ADH_Zn_CS"/>
</dbReference>
<evidence type="ECO:0000256" key="3">
    <source>
        <dbReference type="ARBA" id="ARBA00022723"/>
    </source>
</evidence>
<comment type="cofactor">
    <cofactor evidence="1 6">
        <name>Zn(2+)</name>
        <dbReference type="ChEBI" id="CHEBI:29105"/>
    </cofactor>
</comment>
<name>A0A1Y6C9R5_9PROT</name>
<evidence type="ECO:0000256" key="6">
    <source>
        <dbReference type="RuleBase" id="RU361277"/>
    </source>
</evidence>
<accession>A0A1Y6C9R5</accession>
<dbReference type="Gene3D" id="3.40.50.720">
    <property type="entry name" value="NAD(P)-binding Rossmann-like Domain"/>
    <property type="match status" value="1"/>
</dbReference>
<keyword evidence="3 6" id="KW-0479">Metal-binding</keyword>
<dbReference type="Gene3D" id="3.90.180.10">
    <property type="entry name" value="Medium-chain alcohol dehydrogenases, catalytic domain"/>
    <property type="match status" value="1"/>
</dbReference>
<dbReference type="InterPro" id="IPR013154">
    <property type="entry name" value="ADH-like_N"/>
</dbReference>
<keyword evidence="4 6" id="KW-0862">Zinc</keyword>
<keyword evidence="9" id="KW-1185">Reference proteome</keyword>
<comment type="similarity">
    <text evidence="2 6">Belongs to the zinc-containing alcohol dehydrogenase family.</text>
</comment>
<dbReference type="PANTHER" id="PTHR43161:SF9">
    <property type="entry name" value="SORBITOL DEHYDROGENASE"/>
    <property type="match status" value="1"/>
</dbReference>
<evidence type="ECO:0000313" key="9">
    <source>
        <dbReference type="Proteomes" id="UP000192917"/>
    </source>
</evidence>
<dbReference type="CDD" id="cd08232">
    <property type="entry name" value="idonate-5-DH"/>
    <property type="match status" value="1"/>
</dbReference>
<dbReference type="InterPro" id="IPR011032">
    <property type="entry name" value="GroES-like_sf"/>
</dbReference>
<dbReference type="GO" id="GO:0008270">
    <property type="term" value="F:zinc ion binding"/>
    <property type="evidence" value="ECO:0007669"/>
    <property type="project" value="InterPro"/>
</dbReference>
<dbReference type="PANTHER" id="PTHR43161">
    <property type="entry name" value="SORBITOL DEHYDROGENASE"/>
    <property type="match status" value="1"/>
</dbReference>
<feature type="domain" description="Enoyl reductase (ER)" evidence="7">
    <location>
        <begin position="17"/>
        <end position="350"/>
    </location>
</feature>
<dbReference type="PROSITE" id="PS00059">
    <property type="entry name" value="ADH_ZINC"/>
    <property type="match status" value="1"/>
</dbReference>
<dbReference type="InterPro" id="IPR020843">
    <property type="entry name" value="ER"/>
</dbReference>
<evidence type="ECO:0000313" key="8">
    <source>
        <dbReference type="EMBL" id="SMF52030.1"/>
    </source>
</evidence>
<dbReference type="Pfam" id="PF08240">
    <property type="entry name" value="ADH_N"/>
    <property type="match status" value="1"/>
</dbReference>
<evidence type="ECO:0000256" key="1">
    <source>
        <dbReference type="ARBA" id="ARBA00001947"/>
    </source>
</evidence>
<evidence type="ECO:0000259" key="7">
    <source>
        <dbReference type="SMART" id="SM00829"/>
    </source>
</evidence>
<dbReference type="STRING" id="560819.SAMN05428998_11888"/>
<dbReference type="SUPFAM" id="SSF51735">
    <property type="entry name" value="NAD(P)-binding Rossmann-fold domains"/>
    <property type="match status" value="1"/>
</dbReference>
<dbReference type="EMBL" id="FWZX01000018">
    <property type="protein sequence ID" value="SMF52030.1"/>
    <property type="molecule type" value="Genomic_DNA"/>
</dbReference>
<sequence length="358" mass="37578">METRGMETRVCRLYAKGDLRVETDEIAGPGPGEVLVRIGAGGICGSDLHYFQDGGFGPIRVREPIILGHEAAGIVEAVGEGVTAVKPGDPIAVNPSRPCGTCRFCQAGQQQHCLTMRFRGSAMRQPHEQGLFRDLIVVDEAQCVPVGPGVTIGEAACCEPLSVALHAVRRAGAIAGSLAGRRVLVTGSGPIGSLCIAAARHAGALEIVATDPHAAALETAAAMGATRTVNVPKQTLAEYEADKGWFDVAFDCSAAPSAIHAALATLRPGGTLVQVGVTGDLPIPINMIVGKEINFVGTHRFHEEFAVAARLISERRIDVRPLISDSVPVEDALGAFALAGDRSRAMKVQLTFERKTNK</sequence>
<reference evidence="8 9" key="1">
    <citation type="submission" date="2017-04" db="EMBL/GenBank/DDBJ databases">
        <authorList>
            <person name="Afonso C.L."/>
            <person name="Miller P.J."/>
            <person name="Scott M.A."/>
            <person name="Spackman E."/>
            <person name="Goraichik I."/>
            <person name="Dimitrov K.M."/>
            <person name="Suarez D.L."/>
            <person name="Swayne D.E."/>
        </authorList>
    </citation>
    <scope>NUCLEOTIDE SEQUENCE [LARGE SCALE GENOMIC DNA]</scope>
    <source>
        <strain evidence="8 9">USBA 355</strain>
    </source>
</reference>
<evidence type="ECO:0000256" key="2">
    <source>
        <dbReference type="ARBA" id="ARBA00008072"/>
    </source>
</evidence>
<dbReference type="InterPro" id="IPR013149">
    <property type="entry name" value="ADH-like_C"/>
</dbReference>
<dbReference type="GO" id="GO:0016616">
    <property type="term" value="F:oxidoreductase activity, acting on the CH-OH group of donors, NAD or NADP as acceptor"/>
    <property type="evidence" value="ECO:0007669"/>
    <property type="project" value="UniProtKB-ARBA"/>
</dbReference>
<evidence type="ECO:0000256" key="5">
    <source>
        <dbReference type="ARBA" id="ARBA00023002"/>
    </source>
</evidence>
<dbReference type="AlphaFoldDB" id="A0A1Y6C9R5"/>